<gene>
    <name evidence="2" type="ORF">AAF712_005994</name>
</gene>
<evidence type="ECO:0000313" key="3">
    <source>
        <dbReference type="Proteomes" id="UP001437256"/>
    </source>
</evidence>
<accession>A0ABR2ZZ83</accession>
<dbReference type="Proteomes" id="UP001437256">
    <property type="component" value="Unassembled WGS sequence"/>
</dbReference>
<organism evidence="2 3">
    <name type="scientific">Marasmius tenuissimus</name>
    <dbReference type="NCBI Taxonomy" id="585030"/>
    <lineage>
        <taxon>Eukaryota</taxon>
        <taxon>Fungi</taxon>
        <taxon>Dikarya</taxon>
        <taxon>Basidiomycota</taxon>
        <taxon>Agaricomycotina</taxon>
        <taxon>Agaricomycetes</taxon>
        <taxon>Agaricomycetidae</taxon>
        <taxon>Agaricales</taxon>
        <taxon>Marasmiineae</taxon>
        <taxon>Marasmiaceae</taxon>
        <taxon>Marasmius</taxon>
    </lineage>
</organism>
<evidence type="ECO:0000313" key="2">
    <source>
        <dbReference type="EMBL" id="KAL0067005.1"/>
    </source>
</evidence>
<proteinExistence type="predicted"/>
<reference evidence="2 3" key="1">
    <citation type="submission" date="2024-05" db="EMBL/GenBank/DDBJ databases">
        <title>A draft genome resource for the thread blight pathogen Marasmius tenuissimus strain MS-2.</title>
        <authorList>
            <person name="Yulfo-Soto G.E."/>
            <person name="Baruah I.K."/>
            <person name="Amoako-Attah I."/>
            <person name="Bukari Y."/>
            <person name="Meinhardt L.W."/>
            <person name="Bailey B.A."/>
            <person name="Cohen S.P."/>
        </authorList>
    </citation>
    <scope>NUCLEOTIDE SEQUENCE [LARGE SCALE GENOMIC DNA]</scope>
    <source>
        <strain evidence="2 3">MS-2</strain>
    </source>
</reference>
<name>A0ABR2ZZ83_9AGAR</name>
<keyword evidence="3" id="KW-1185">Reference proteome</keyword>
<dbReference type="EMBL" id="JBBXMP010000030">
    <property type="protein sequence ID" value="KAL0067005.1"/>
    <property type="molecule type" value="Genomic_DNA"/>
</dbReference>
<feature type="region of interest" description="Disordered" evidence="1">
    <location>
        <begin position="291"/>
        <end position="330"/>
    </location>
</feature>
<feature type="compositionally biased region" description="Polar residues" evidence="1">
    <location>
        <begin position="431"/>
        <end position="458"/>
    </location>
</feature>
<feature type="compositionally biased region" description="Polar residues" evidence="1">
    <location>
        <begin position="372"/>
        <end position="381"/>
    </location>
</feature>
<feature type="compositionally biased region" description="Gly residues" evidence="1">
    <location>
        <begin position="403"/>
        <end position="420"/>
    </location>
</feature>
<comment type="caution">
    <text evidence="2">The sequence shown here is derived from an EMBL/GenBank/DDBJ whole genome shotgun (WGS) entry which is preliminary data.</text>
</comment>
<sequence length="484" mass="52381">MSAPNRFAKAPSLWALHDAPNMQRPASFDEHQHLAFEHLARAQFLFSTLVKDYPDHVPSPLRTLVKDVLQEIPLEIQAIQPYMTKLLYRMLYTARAKPVKVVECMNPGAPASSPIVAERGGTELEVIEQLHIPESNQFSLEAEGRPFTLTQTKTNPLRPLIDLPFVVKFTPDSNTSLEQTPVAIQIGYPEHQKATIAASVESISRATTTITAASSALSPGATIEEAPDRVAPSTSVSTPLTPLSTDARVHFSSLPRSVITAKAKQSTSHVWQNPGWQELVRRLPHLRYTLTPPPESKLASIPPDVLPGNEHLPQPPSPRKGRPLKRENAFYGSSNPQIFWDKSWGPKPFRDPIVAITGDSDEPRHSRAIPSPSLNFGSSFRSGEERPEMDGAPVTAGPRAGTEPGGGRDGSGNGDVGGPDTGLPPAETLGATCSQELNAPLTPNSSLREVSYSSSPGSVNLRGTLRRGLKVAYKAFGLEGKKSL</sequence>
<protein>
    <submittedName>
        <fullName evidence="2">Uncharacterized protein</fullName>
    </submittedName>
</protein>
<evidence type="ECO:0000256" key="1">
    <source>
        <dbReference type="SAM" id="MobiDB-lite"/>
    </source>
</evidence>
<feature type="region of interest" description="Disordered" evidence="1">
    <location>
        <begin position="351"/>
        <end position="461"/>
    </location>
</feature>